<dbReference type="AlphaFoldDB" id="A0A427Y0H6"/>
<keyword evidence="2" id="KW-1133">Transmembrane helix</keyword>
<comment type="caution">
    <text evidence="3">The sequence shown here is derived from an EMBL/GenBank/DDBJ whole genome shotgun (WGS) entry which is preliminary data.</text>
</comment>
<proteinExistence type="predicted"/>
<evidence type="ECO:0000313" key="3">
    <source>
        <dbReference type="EMBL" id="RSH84543.1"/>
    </source>
</evidence>
<keyword evidence="2" id="KW-0812">Transmembrane</keyword>
<sequence length="261" mass="27369">MSPIILIQRDDDSGDDGSPRSPLSYIGLLVIAAGICAGYLLWRRSRRREAEFPLHNLGRSLRLDVDDDGVRLQLLDCTELNTDAVAPLPHIARDVCSIAVIVVVAPVSAKQPTAESFIANNASTDSLPAHAALDVPYLPAAAAEADAALASRDASSTSINPQSAYSDHPAHSSGRPNSGSHSGSGAATPQSHSGSDDPLGAGSVVGSVGKPAKGLVNAHTRRSRRGARTKVRGPIELSESESESENDERPRKAVFTLDDDE</sequence>
<evidence type="ECO:0000313" key="4">
    <source>
        <dbReference type="Proteomes" id="UP000279236"/>
    </source>
</evidence>
<evidence type="ECO:0000256" key="1">
    <source>
        <dbReference type="SAM" id="MobiDB-lite"/>
    </source>
</evidence>
<dbReference type="RefSeq" id="XP_028477991.1">
    <property type="nucleotide sequence ID" value="XM_028621539.1"/>
</dbReference>
<keyword evidence="4" id="KW-1185">Reference proteome</keyword>
<feature type="region of interest" description="Disordered" evidence="1">
    <location>
        <begin position="153"/>
        <end position="261"/>
    </location>
</feature>
<dbReference type="EMBL" id="RSCE01000003">
    <property type="protein sequence ID" value="RSH84543.1"/>
    <property type="molecule type" value="Genomic_DNA"/>
</dbReference>
<protein>
    <submittedName>
        <fullName evidence="3">Uncharacterized protein</fullName>
    </submittedName>
</protein>
<dbReference type="GeneID" id="39590608"/>
<gene>
    <name evidence="3" type="ORF">EHS24_006065</name>
</gene>
<feature type="transmembrane region" description="Helical" evidence="2">
    <location>
        <begin position="23"/>
        <end position="42"/>
    </location>
</feature>
<name>A0A427Y0H6_9TREE</name>
<organism evidence="3 4">
    <name type="scientific">Apiotrichum porosum</name>
    <dbReference type="NCBI Taxonomy" id="105984"/>
    <lineage>
        <taxon>Eukaryota</taxon>
        <taxon>Fungi</taxon>
        <taxon>Dikarya</taxon>
        <taxon>Basidiomycota</taxon>
        <taxon>Agaricomycotina</taxon>
        <taxon>Tremellomycetes</taxon>
        <taxon>Trichosporonales</taxon>
        <taxon>Trichosporonaceae</taxon>
        <taxon>Apiotrichum</taxon>
    </lineage>
</organism>
<feature type="compositionally biased region" description="Basic residues" evidence="1">
    <location>
        <begin position="219"/>
        <end position="231"/>
    </location>
</feature>
<accession>A0A427Y0H6</accession>
<feature type="compositionally biased region" description="Polar residues" evidence="1">
    <location>
        <begin position="174"/>
        <end position="193"/>
    </location>
</feature>
<evidence type="ECO:0000256" key="2">
    <source>
        <dbReference type="SAM" id="Phobius"/>
    </source>
</evidence>
<reference evidence="3 4" key="1">
    <citation type="submission" date="2018-11" db="EMBL/GenBank/DDBJ databases">
        <title>Genome sequence of Apiotrichum porosum DSM 27194.</title>
        <authorList>
            <person name="Aliyu H."/>
            <person name="Gorte O."/>
            <person name="Ochsenreither K."/>
        </authorList>
    </citation>
    <scope>NUCLEOTIDE SEQUENCE [LARGE SCALE GENOMIC DNA]</scope>
    <source>
        <strain evidence="3 4">DSM 27194</strain>
    </source>
</reference>
<dbReference type="Proteomes" id="UP000279236">
    <property type="component" value="Unassembled WGS sequence"/>
</dbReference>
<keyword evidence="2" id="KW-0472">Membrane</keyword>